<name>A0A1C7M8S4_GRIFR</name>
<sequence length="97" mass="11118">MRPICVCPRWVADATIRFLADVHRHKTSRGKITISVVHHLRISGFDLYMTQRVLKNGDIAVKTLREPQVLVAQYPKDQLFVLKADISEADDFARRSS</sequence>
<comment type="caution">
    <text evidence="1">The sequence shown here is derived from an EMBL/GenBank/DDBJ whole genome shotgun (WGS) entry which is preliminary data.</text>
</comment>
<dbReference type="EMBL" id="LUGG01000007">
    <property type="protein sequence ID" value="OBZ73228.1"/>
    <property type="molecule type" value="Genomic_DNA"/>
</dbReference>
<dbReference type="Proteomes" id="UP000092993">
    <property type="component" value="Unassembled WGS sequence"/>
</dbReference>
<accession>A0A1C7M8S4</accession>
<gene>
    <name evidence="1" type="ORF">A0H81_07070</name>
</gene>
<evidence type="ECO:0000313" key="1">
    <source>
        <dbReference type="EMBL" id="OBZ73228.1"/>
    </source>
</evidence>
<dbReference type="OrthoDB" id="1274115at2759"/>
<dbReference type="AlphaFoldDB" id="A0A1C7M8S4"/>
<proteinExistence type="predicted"/>
<keyword evidence="2" id="KW-1185">Reference proteome</keyword>
<protein>
    <submittedName>
        <fullName evidence="1">Uncharacterized protein</fullName>
    </submittedName>
</protein>
<organism evidence="1 2">
    <name type="scientific">Grifola frondosa</name>
    <name type="common">Maitake</name>
    <name type="synonym">Polyporus frondosus</name>
    <dbReference type="NCBI Taxonomy" id="5627"/>
    <lineage>
        <taxon>Eukaryota</taxon>
        <taxon>Fungi</taxon>
        <taxon>Dikarya</taxon>
        <taxon>Basidiomycota</taxon>
        <taxon>Agaricomycotina</taxon>
        <taxon>Agaricomycetes</taxon>
        <taxon>Polyporales</taxon>
        <taxon>Grifolaceae</taxon>
        <taxon>Grifola</taxon>
    </lineage>
</organism>
<reference evidence="1 2" key="1">
    <citation type="submission" date="2016-03" db="EMBL/GenBank/DDBJ databases">
        <title>Whole genome sequencing of Grifola frondosa 9006-11.</title>
        <authorList>
            <person name="Min B."/>
            <person name="Park H."/>
            <person name="Kim J.-G."/>
            <person name="Cho H."/>
            <person name="Oh Y.-L."/>
            <person name="Kong W.-S."/>
            <person name="Choi I.-G."/>
        </authorList>
    </citation>
    <scope>NUCLEOTIDE SEQUENCE [LARGE SCALE GENOMIC DNA]</scope>
    <source>
        <strain evidence="1 2">9006-11</strain>
    </source>
</reference>
<evidence type="ECO:0000313" key="2">
    <source>
        <dbReference type="Proteomes" id="UP000092993"/>
    </source>
</evidence>